<evidence type="ECO:0000313" key="2">
    <source>
        <dbReference type="Proteomes" id="UP000253437"/>
    </source>
</evidence>
<dbReference type="EMBL" id="QOUW02000287">
    <property type="protein sequence ID" value="RIV98484.1"/>
    <property type="molecule type" value="Genomic_DNA"/>
</dbReference>
<reference evidence="1 2" key="1">
    <citation type="submission" date="2018-08" db="EMBL/GenBank/DDBJ databases">
        <title>Vibrio harveyi strains pathogenic to white snook Centropomus viridis Lockington (1877) and potential probiotic bacteria.</title>
        <authorList>
            <person name="Soto-Rodriguez S."/>
            <person name="Gomez-Gil B."/>
            <person name="Lozano-Olvera R."/>
        </authorList>
    </citation>
    <scope>NUCLEOTIDE SEQUENCE [LARGE SCALE GENOMIC DNA]</scope>
    <source>
        <strain evidence="1 2">CAIM 1508</strain>
    </source>
</reference>
<sequence>MSTCNRCGQPIEFRYVGGQCVPIHPHGGCCNSSGTSVNDFSGYSVSTESACFSTSCPDCGDEVYFIRHNGGSVWIDAPLGPPWYQHYCMHAAKSPTLKAESLVSVFNYEFSSLPENSVIGVVKSCRVSSNKSKTELTVNAESNQKLTLVCKNNGGFLLGKLCVIDSGNETIYSFDEPSLRYMLLDEIIKTDATECIECGVALSKKNVKRHMRKVHGVQS</sequence>
<accession>A0A8B3D7A0</accession>
<gene>
    <name evidence="1" type="ORF">DS957_028790</name>
</gene>
<dbReference type="Proteomes" id="UP000253437">
    <property type="component" value="Unassembled WGS sequence"/>
</dbReference>
<evidence type="ECO:0000313" key="1">
    <source>
        <dbReference type="EMBL" id="RIV98484.1"/>
    </source>
</evidence>
<name>A0A8B3D7A0_VIBHA</name>
<dbReference type="AlphaFoldDB" id="A0A8B3D7A0"/>
<proteinExistence type="predicted"/>
<organism evidence="1 2">
    <name type="scientific">Vibrio harveyi</name>
    <name type="common">Beneckea harveyi</name>
    <dbReference type="NCBI Taxonomy" id="669"/>
    <lineage>
        <taxon>Bacteria</taxon>
        <taxon>Pseudomonadati</taxon>
        <taxon>Pseudomonadota</taxon>
        <taxon>Gammaproteobacteria</taxon>
        <taxon>Vibrionales</taxon>
        <taxon>Vibrionaceae</taxon>
        <taxon>Vibrio</taxon>
    </lineage>
</organism>
<protein>
    <submittedName>
        <fullName evidence="1">Uncharacterized protein</fullName>
    </submittedName>
</protein>
<comment type="caution">
    <text evidence="1">The sequence shown here is derived from an EMBL/GenBank/DDBJ whole genome shotgun (WGS) entry which is preliminary data.</text>
</comment>